<evidence type="ECO:0000256" key="13">
    <source>
        <dbReference type="RuleBase" id="RU363109"/>
    </source>
</evidence>
<feature type="compositionally biased region" description="Low complexity" evidence="14">
    <location>
        <begin position="199"/>
        <end position="239"/>
    </location>
</feature>
<dbReference type="EMBL" id="LTDL01000014">
    <property type="protein sequence ID" value="OAG31949.1"/>
    <property type="molecule type" value="Genomic_DNA"/>
</dbReference>
<evidence type="ECO:0000313" key="15">
    <source>
        <dbReference type="EMBL" id="OAG31949.1"/>
    </source>
</evidence>
<keyword evidence="9 13" id="KW-0443">Lipid metabolism</keyword>
<evidence type="ECO:0000256" key="6">
    <source>
        <dbReference type="ARBA" id="ARBA00022692"/>
    </source>
</evidence>
<comment type="caution">
    <text evidence="13">Lacks conserved residue(s) required for the propagation of feature annotation.</text>
</comment>
<dbReference type="PANTHER" id="PTHR11035">
    <property type="entry name" value="VERY-LONG-CHAIN (3R)-3-HYDROXYACYL-COA DEHYDRATASE"/>
    <property type="match status" value="1"/>
</dbReference>
<evidence type="ECO:0000256" key="10">
    <source>
        <dbReference type="ARBA" id="ARBA00023136"/>
    </source>
</evidence>
<keyword evidence="12 13" id="KW-0456">Lyase</keyword>
<comment type="function">
    <text evidence="13">Catalyzes the third of the four reactions of the long-chain fatty acids elongation cycle. This endoplasmic reticulum-bound enzymatic process, allows the addition of two carbons to the chain of long- and very long-chain fatty acids/VLCFAs per cycle. This enzyme catalyzes the dehydration of the 3-hydroxyacyl-CoA intermediate into trans-2,3-enoyl-CoA, within each cycle of fatty acid elongation. Thereby, it participates to the production of VLCFAs of different chain lengths that are involved in multiple biological processes as precursors of membrane lipids and lipid mediators.</text>
</comment>
<keyword evidence="16" id="KW-1185">Reference proteome</keyword>
<feature type="transmembrane region" description="Helical" evidence="13">
    <location>
        <begin position="144"/>
        <end position="162"/>
    </location>
</feature>
<comment type="similarity">
    <text evidence="3 13">Belongs to the very long-chain fatty acids dehydratase HACD family.</text>
</comment>
<dbReference type="GO" id="GO:0102158">
    <property type="term" value="F:very-long-chain (3R)-3-hydroxyacyl-CoA dehydratase activity"/>
    <property type="evidence" value="ECO:0007669"/>
    <property type="project" value="UniProtKB-EC"/>
</dbReference>
<dbReference type="VEuPathDB" id="MicrosporidiaDB:NEDG_00424"/>
<dbReference type="GeneID" id="93646774"/>
<evidence type="ECO:0000256" key="11">
    <source>
        <dbReference type="ARBA" id="ARBA00023160"/>
    </source>
</evidence>
<sequence>MGSRWRGALRSIINVYGLVMSITVFKMGLWHLLYKKDSPLSTVRLIQLSYTIEILNSVLGVTSQHIPSAIMQIGSRVFVSCFLCTPQHAGVVYVMLCCWGLSDSLRFLYYLVPWFKNLRYIASLVLYPLGVLCEVYLMLYTRGITSLIAALVYIPGFVYLYGRVLRKLSVCRIKQSIDTTKPVKVTVRSKPGPKPKAPATPTKPKTATPIKPKTATPIKPKAPATPTKPKAPATPTKPIRQASLRGGAPNEEAKTKTPTRASSVSRSKHS</sequence>
<evidence type="ECO:0000256" key="8">
    <source>
        <dbReference type="ARBA" id="ARBA00022989"/>
    </source>
</evidence>
<evidence type="ECO:0000256" key="1">
    <source>
        <dbReference type="ARBA" id="ARBA00004141"/>
    </source>
</evidence>
<evidence type="ECO:0000256" key="5">
    <source>
        <dbReference type="ARBA" id="ARBA00022516"/>
    </source>
</evidence>
<dbReference type="Pfam" id="PF04387">
    <property type="entry name" value="PTPLA"/>
    <property type="match status" value="1"/>
</dbReference>
<keyword evidence="10 13" id="KW-0472">Membrane</keyword>
<dbReference type="AlphaFoldDB" id="A0A177ELU1"/>
<evidence type="ECO:0000256" key="3">
    <source>
        <dbReference type="ARBA" id="ARBA00007811"/>
    </source>
</evidence>
<name>A0A177ELU1_9MICR</name>
<keyword evidence="8 13" id="KW-1133">Transmembrane helix</keyword>
<dbReference type="OrthoDB" id="46988at2759"/>
<dbReference type="UniPathway" id="UPA00094"/>
<evidence type="ECO:0000256" key="12">
    <source>
        <dbReference type="ARBA" id="ARBA00023239"/>
    </source>
</evidence>
<dbReference type="GO" id="GO:0030148">
    <property type="term" value="P:sphingolipid biosynthetic process"/>
    <property type="evidence" value="ECO:0007669"/>
    <property type="project" value="TreeGrafter"/>
</dbReference>
<keyword evidence="13" id="KW-0256">Endoplasmic reticulum</keyword>
<comment type="catalytic activity">
    <reaction evidence="13">
        <text>a very-long-chain (3R)-3-hydroxyacyl-CoA = a very-long-chain (2E)-enoyl-CoA + H2O</text>
        <dbReference type="Rhea" id="RHEA:45812"/>
        <dbReference type="ChEBI" id="CHEBI:15377"/>
        <dbReference type="ChEBI" id="CHEBI:83728"/>
        <dbReference type="ChEBI" id="CHEBI:85440"/>
        <dbReference type="EC" id="4.2.1.134"/>
    </reaction>
</comment>
<keyword evidence="7 13" id="KW-0276">Fatty acid metabolism</keyword>
<feature type="transmembrane region" description="Helical" evidence="13">
    <location>
        <begin position="118"/>
        <end position="138"/>
    </location>
</feature>
<proteinExistence type="inferred from homology"/>
<feature type="transmembrane region" description="Helical" evidence="13">
    <location>
        <begin position="90"/>
        <end position="111"/>
    </location>
</feature>
<dbReference type="InterPro" id="IPR007482">
    <property type="entry name" value="Tyr_Pase-like_PTPLA"/>
</dbReference>
<keyword evidence="5 13" id="KW-0444">Lipid biosynthesis</keyword>
<comment type="subcellular location">
    <subcellularLocation>
        <location evidence="13">Endoplasmic reticulum membrane</location>
        <topology evidence="13">Multi-pass membrane protein</topology>
    </subcellularLocation>
    <subcellularLocation>
        <location evidence="1">Membrane</location>
        <topology evidence="1">Multi-pass membrane protein</topology>
    </subcellularLocation>
</comment>
<dbReference type="STRING" id="1805483.A0A177ELU1"/>
<dbReference type="Proteomes" id="UP000185944">
    <property type="component" value="Unassembled WGS sequence"/>
</dbReference>
<evidence type="ECO:0000256" key="14">
    <source>
        <dbReference type="SAM" id="MobiDB-lite"/>
    </source>
</evidence>
<feature type="region of interest" description="Disordered" evidence="14">
    <location>
        <begin position="184"/>
        <end position="270"/>
    </location>
</feature>
<evidence type="ECO:0000256" key="4">
    <source>
        <dbReference type="ARBA" id="ARBA00013122"/>
    </source>
</evidence>
<gene>
    <name evidence="15" type="ORF">NEDG_00424</name>
</gene>
<comment type="caution">
    <text evidence="15">The sequence shown here is derived from an EMBL/GenBank/DDBJ whole genome shotgun (WGS) entry which is preliminary data.</text>
</comment>
<evidence type="ECO:0000256" key="7">
    <source>
        <dbReference type="ARBA" id="ARBA00022832"/>
    </source>
</evidence>
<feature type="transmembrane region" description="Helical" evidence="13">
    <location>
        <begin position="12"/>
        <end position="33"/>
    </location>
</feature>
<dbReference type="EC" id="4.2.1.134" evidence="4 13"/>
<reference evidence="15 16" key="1">
    <citation type="submission" date="2016-02" db="EMBL/GenBank/DDBJ databases">
        <title>Discovery of a natural microsporidian pathogen with a broad tissue tropism in Caenorhabditis elegans.</title>
        <authorList>
            <person name="Luallen R.J."/>
            <person name="Reinke A.W."/>
            <person name="Tong L."/>
            <person name="Botts M.R."/>
            <person name="Felix M.-A."/>
            <person name="Troemel E.R."/>
        </authorList>
    </citation>
    <scope>NUCLEOTIDE SEQUENCE [LARGE SCALE GENOMIC DNA]</scope>
    <source>
        <strain evidence="15 16">JUm2807</strain>
    </source>
</reference>
<accession>A0A177ELU1</accession>
<dbReference type="RefSeq" id="XP_067545550.1">
    <property type="nucleotide sequence ID" value="XM_067687842.1"/>
</dbReference>
<evidence type="ECO:0000313" key="16">
    <source>
        <dbReference type="Proteomes" id="UP000185944"/>
    </source>
</evidence>
<comment type="pathway">
    <text evidence="2 13">Lipid metabolism; fatty acid biosynthesis.</text>
</comment>
<dbReference type="GO" id="GO:0042761">
    <property type="term" value="P:very long-chain fatty acid biosynthetic process"/>
    <property type="evidence" value="ECO:0007669"/>
    <property type="project" value="TreeGrafter"/>
</dbReference>
<dbReference type="GO" id="GO:0030497">
    <property type="term" value="P:fatty acid elongation"/>
    <property type="evidence" value="ECO:0007669"/>
    <property type="project" value="TreeGrafter"/>
</dbReference>
<evidence type="ECO:0000256" key="2">
    <source>
        <dbReference type="ARBA" id="ARBA00005194"/>
    </source>
</evidence>
<evidence type="ECO:0000256" key="9">
    <source>
        <dbReference type="ARBA" id="ARBA00023098"/>
    </source>
</evidence>
<feature type="compositionally biased region" description="Polar residues" evidence="14">
    <location>
        <begin position="256"/>
        <end position="270"/>
    </location>
</feature>
<dbReference type="GO" id="GO:0005789">
    <property type="term" value="C:endoplasmic reticulum membrane"/>
    <property type="evidence" value="ECO:0007669"/>
    <property type="project" value="UniProtKB-SubCell"/>
</dbReference>
<keyword evidence="6 13" id="KW-0812">Transmembrane</keyword>
<protein>
    <recommendedName>
        <fullName evidence="4 13">Very-long-chain (3R)-3-hydroxyacyl-CoA dehydratase</fullName>
        <ecNumber evidence="4 13">4.2.1.134</ecNumber>
    </recommendedName>
</protein>
<organism evidence="15 16">
    <name type="scientific">Nematocida displodere</name>
    <dbReference type="NCBI Taxonomy" id="1805483"/>
    <lineage>
        <taxon>Eukaryota</taxon>
        <taxon>Fungi</taxon>
        <taxon>Fungi incertae sedis</taxon>
        <taxon>Microsporidia</taxon>
        <taxon>Nematocida</taxon>
    </lineage>
</organism>
<keyword evidence="11 13" id="KW-0275">Fatty acid biosynthesis</keyword>